<evidence type="ECO:0000256" key="2">
    <source>
        <dbReference type="ARBA" id="ARBA00022801"/>
    </source>
</evidence>
<dbReference type="InterPro" id="IPR000086">
    <property type="entry name" value="NUDIX_hydrolase_dom"/>
</dbReference>
<keyword evidence="2 3" id="KW-0378">Hydrolase</keyword>
<keyword evidence="6" id="KW-1185">Reference proteome</keyword>
<evidence type="ECO:0000313" key="5">
    <source>
        <dbReference type="EMBL" id="MDQ0157851.1"/>
    </source>
</evidence>
<reference evidence="5 6" key="1">
    <citation type="submission" date="2023-07" db="EMBL/GenBank/DDBJ databases">
        <title>Genomic Encyclopedia of Type Strains, Phase IV (KMG-IV): sequencing the most valuable type-strain genomes for metagenomic binning, comparative biology and taxonomic classification.</title>
        <authorList>
            <person name="Goeker M."/>
        </authorList>
    </citation>
    <scope>NUCLEOTIDE SEQUENCE [LARGE SCALE GENOMIC DNA]</scope>
    <source>
        <strain evidence="5 6">DSM 23948</strain>
    </source>
</reference>
<protein>
    <submittedName>
        <fullName evidence="5">8-oxo-dGTP diphosphatase</fullName>
        <ecNumber evidence="5">3.6.1.55</ecNumber>
    </submittedName>
</protein>
<comment type="caution">
    <text evidence="5">The sequence shown here is derived from an EMBL/GenBank/DDBJ whole genome shotgun (WGS) entry which is preliminary data.</text>
</comment>
<dbReference type="InterPro" id="IPR020084">
    <property type="entry name" value="NUDIX_hydrolase_CS"/>
</dbReference>
<dbReference type="InterPro" id="IPR020476">
    <property type="entry name" value="Nudix_hydrolase"/>
</dbReference>
<dbReference type="Pfam" id="PF00293">
    <property type="entry name" value="NUDIX"/>
    <property type="match status" value="1"/>
</dbReference>
<accession>A0ABT9VA68</accession>
<dbReference type="PANTHER" id="PTHR43736:SF1">
    <property type="entry name" value="DIHYDRONEOPTERIN TRIPHOSPHATE DIPHOSPHATASE"/>
    <property type="match status" value="1"/>
</dbReference>
<dbReference type="EMBL" id="JAUSTU010000040">
    <property type="protein sequence ID" value="MDQ0157851.1"/>
    <property type="molecule type" value="Genomic_DNA"/>
</dbReference>
<evidence type="ECO:0000256" key="3">
    <source>
        <dbReference type="RuleBase" id="RU003476"/>
    </source>
</evidence>
<organism evidence="5 6">
    <name type="scientific">Anoxybacillus andreesenii</name>
    <dbReference type="NCBI Taxonomy" id="1325932"/>
    <lineage>
        <taxon>Bacteria</taxon>
        <taxon>Bacillati</taxon>
        <taxon>Bacillota</taxon>
        <taxon>Bacilli</taxon>
        <taxon>Bacillales</taxon>
        <taxon>Anoxybacillaceae</taxon>
        <taxon>Anoxybacillus</taxon>
    </lineage>
</organism>
<comment type="similarity">
    <text evidence="1 3">Belongs to the Nudix hydrolase family.</text>
</comment>
<gene>
    <name evidence="5" type="ORF">J2S07_004201</name>
</gene>
<dbReference type="SUPFAM" id="SSF55811">
    <property type="entry name" value="Nudix"/>
    <property type="match status" value="1"/>
</dbReference>
<proteinExistence type="inferred from homology"/>
<dbReference type="NCBIfam" id="TIGR02705">
    <property type="entry name" value="nudix_YtkD"/>
    <property type="match status" value="1"/>
</dbReference>
<sequence length="169" mass="19343">METFQDYHGDTVRLAFEKNSFSKPAKHVLAICRYKGQWLLTKHKQRGLEFPGGKVEAGETLEEAVRREVQEETGAILGEVQLIGEYEVESKDGSFVKAIFYGEAKELQNNAYYYETEGPQLVGQDLLEKRFGEEFSFIMKDSVIEKSIRFIGFPTEDSHFNFVKGLAQK</sequence>
<evidence type="ECO:0000256" key="1">
    <source>
        <dbReference type="ARBA" id="ARBA00005582"/>
    </source>
</evidence>
<dbReference type="CDD" id="cd04665">
    <property type="entry name" value="NUDIX_RppH"/>
    <property type="match status" value="1"/>
</dbReference>
<dbReference type="PRINTS" id="PR00502">
    <property type="entry name" value="NUDIXFAMILY"/>
</dbReference>
<dbReference type="Proteomes" id="UP001231362">
    <property type="component" value="Unassembled WGS sequence"/>
</dbReference>
<dbReference type="InterPro" id="IPR014078">
    <property type="entry name" value="Nudix_YtkD"/>
</dbReference>
<evidence type="ECO:0000313" key="6">
    <source>
        <dbReference type="Proteomes" id="UP001231362"/>
    </source>
</evidence>
<dbReference type="PROSITE" id="PS51462">
    <property type="entry name" value="NUDIX"/>
    <property type="match status" value="1"/>
</dbReference>
<dbReference type="PANTHER" id="PTHR43736">
    <property type="entry name" value="ADP-RIBOSE PYROPHOSPHATASE"/>
    <property type="match status" value="1"/>
</dbReference>
<dbReference type="EC" id="3.6.1.55" evidence="5"/>
<evidence type="ECO:0000259" key="4">
    <source>
        <dbReference type="PROSITE" id="PS51462"/>
    </source>
</evidence>
<dbReference type="GO" id="GO:0035539">
    <property type="term" value="F:8-oxo-7,8-dihydrodeoxyguanosine triphosphate pyrophosphatase activity"/>
    <property type="evidence" value="ECO:0007669"/>
    <property type="project" value="UniProtKB-EC"/>
</dbReference>
<feature type="domain" description="Nudix hydrolase" evidence="4">
    <location>
        <begin position="6"/>
        <end position="145"/>
    </location>
</feature>
<dbReference type="PROSITE" id="PS00893">
    <property type="entry name" value="NUDIX_BOX"/>
    <property type="match status" value="1"/>
</dbReference>
<dbReference type="Gene3D" id="3.90.79.10">
    <property type="entry name" value="Nucleoside Triphosphate Pyrophosphohydrolase"/>
    <property type="match status" value="1"/>
</dbReference>
<name>A0ABT9VA68_9BACL</name>
<dbReference type="InterPro" id="IPR015797">
    <property type="entry name" value="NUDIX_hydrolase-like_dom_sf"/>
</dbReference>
<dbReference type="RefSeq" id="WP_307152288.1">
    <property type="nucleotide sequence ID" value="NZ_JAUSTU010000040.1"/>
</dbReference>